<dbReference type="EMBL" id="AP015042">
    <property type="protein sequence ID" value="BAT98238.1"/>
    <property type="molecule type" value="Genomic_DNA"/>
</dbReference>
<evidence type="ECO:0000313" key="1">
    <source>
        <dbReference type="EMBL" id="BAT98238.1"/>
    </source>
</evidence>
<organism evidence="1 2">
    <name type="scientific">Vigna angularis var. angularis</name>
    <dbReference type="NCBI Taxonomy" id="157739"/>
    <lineage>
        <taxon>Eukaryota</taxon>
        <taxon>Viridiplantae</taxon>
        <taxon>Streptophyta</taxon>
        <taxon>Embryophyta</taxon>
        <taxon>Tracheophyta</taxon>
        <taxon>Spermatophyta</taxon>
        <taxon>Magnoliopsida</taxon>
        <taxon>eudicotyledons</taxon>
        <taxon>Gunneridae</taxon>
        <taxon>Pentapetalae</taxon>
        <taxon>rosids</taxon>
        <taxon>fabids</taxon>
        <taxon>Fabales</taxon>
        <taxon>Fabaceae</taxon>
        <taxon>Papilionoideae</taxon>
        <taxon>50 kb inversion clade</taxon>
        <taxon>NPAAA clade</taxon>
        <taxon>indigoferoid/millettioid clade</taxon>
        <taxon>Phaseoleae</taxon>
        <taxon>Vigna</taxon>
    </lineage>
</organism>
<accession>A0A0S3SZE4</accession>
<keyword evidence="2" id="KW-1185">Reference proteome</keyword>
<protein>
    <submittedName>
        <fullName evidence="1">Uncharacterized protein</fullName>
    </submittedName>
</protein>
<dbReference type="AlphaFoldDB" id="A0A0S3SZE4"/>
<proteinExistence type="predicted"/>
<reference evidence="1 2" key="1">
    <citation type="journal article" date="2015" name="Sci. Rep.">
        <title>The power of single molecule real-time sequencing technology in the de novo assembly of a eukaryotic genome.</title>
        <authorList>
            <person name="Sakai H."/>
            <person name="Naito K."/>
            <person name="Ogiso-Tanaka E."/>
            <person name="Takahashi Y."/>
            <person name="Iseki K."/>
            <person name="Muto C."/>
            <person name="Satou K."/>
            <person name="Teruya K."/>
            <person name="Shiroma A."/>
            <person name="Shimoji M."/>
            <person name="Hirano T."/>
            <person name="Itoh T."/>
            <person name="Kaga A."/>
            <person name="Tomooka N."/>
        </authorList>
    </citation>
    <scope>NUCLEOTIDE SEQUENCE [LARGE SCALE GENOMIC DNA]</scope>
    <source>
        <strain evidence="2">cv. Shumari</strain>
    </source>
</reference>
<dbReference type="Proteomes" id="UP000291084">
    <property type="component" value="Chromosome 9"/>
</dbReference>
<evidence type="ECO:0000313" key="2">
    <source>
        <dbReference type="Proteomes" id="UP000291084"/>
    </source>
</evidence>
<gene>
    <name evidence="1" type="primary">Vigan.09G187800</name>
    <name evidence="1" type="ORF">VIGAN_09187800</name>
</gene>
<name>A0A0S3SZE4_PHAAN</name>
<sequence>MRLKARRRDGQWRCCVSGLFPQIVLGFPEFLIYRHIPPFSISVSRNQISIVHLSRFVILQYQIFHFNHSSNYNGHN</sequence>